<keyword evidence="1" id="KW-0472">Membrane</keyword>
<evidence type="ECO:0008006" key="4">
    <source>
        <dbReference type="Google" id="ProtNLM"/>
    </source>
</evidence>
<feature type="transmembrane region" description="Helical" evidence="1">
    <location>
        <begin position="51"/>
        <end position="71"/>
    </location>
</feature>
<dbReference type="PANTHER" id="PTHR34351:SF1">
    <property type="entry name" value="SLR1927 PROTEIN"/>
    <property type="match status" value="1"/>
</dbReference>
<dbReference type="KEGG" id="cex:CSE_09920"/>
<dbReference type="Proteomes" id="UP000004793">
    <property type="component" value="Chromosome"/>
</dbReference>
<keyword evidence="1" id="KW-0812">Transmembrane</keyword>
<dbReference type="OrthoDB" id="9778037at2"/>
<dbReference type="EMBL" id="AP012051">
    <property type="protein sequence ID" value="BAL81118.1"/>
    <property type="molecule type" value="Genomic_DNA"/>
</dbReference>
<reference evidence="2 3" key="1">
    <citation type="submission" date="2011-01" db="EMBL/GenBank/DDBJ databases">
        <title>Whole genome sequence of Caldisericum exile AZM16c01.</title>
        <authorList>
            <person name="Narita-Yamada S."/>
            <person name="Kawakoshi A."/>
            <person name="Nakamura S."/>
            <person name="Sasagawa M."/>
            <person name="Fukada J."/>
            <person name="Sekine M."/>
            <person name="Kato Y."/>
            <person name="Fukai R."/>
            <person name="Sasaki K."/>
            <person name="Hanamaki A."/>
            <person name="Narita H."/>
            <person name="Konno Y."/>
            <person name="Mori K."/>
            <person name="Yamazaki S."/>
            <person name="Suzuki K."/>
            <person name="Fujita N."/>
        </authorList>
    </citation>
    <scope>NUCLEOTIDE SEQUENCE [LARGE SCALE GENOMIC DNA]</scope>
    <source>
        <strain evidence="3">DSM 21853 / NBRC 104410 / AZM16c01</strain>
    </source>
</reference>
<keyword evidence="1" id="KW-1133">Transmembrane helix</keyword>
<dbReference type="PANTHER" id="PTHR34351">
    <property type="entry name" value="SLR1927 PROTEIN-RELATED"/>
    <property type="match status" value="1"/>
</dbReference>
<proteinExistence type="predicted"/>
<sequence>MKRSLKMKSLKTLFLKRKFPYSKIRITRQGILYILVLIIIGFAAFNSGNNMIYLIFAIALSLMGVSSYLAVRNLSHIDIKIESPQEIYVGKETFLSVILLNKEDRKKFVIDVELMGKNFHFDVVEKNEKKSNSFTFNKRGKFEIGKIKVRSSYPFGFFIREKEITSNEVFFVFPEIRDILISQKNSIQLNALRQENDGDFYSVDDYKEGIDARRISWKISAKLGEEKVIMFANSEGSNYTIVFNNSKKLFTEEGFEIVVVKIASLVYKLFHIRLNFDFISPKINLKCTNFEDYLRIMQYLSEVTREDNEPIRNTKGITYENIELI</sequence>
<gene>
    <name evidence="2" type="ordered locus">CSE_09920</name>
</gene>
<evidence type="ECO:0000256" key="1">
    <source>
        <dbReference type="SAM" id="Phobius"/>
    </source>
</evidence>
<accession>A0A7U6GEW9</accession>
<evidence type="ECO:0000313" key="2">
    <source>
        <dbReference type="EMBL" id="BAL81118.1"/>
    </source>
</evidence>
<protein>
    <recommendedName>
        <fullName evidence="4">DUF58 domain-containing protein</fullName>
    </recommendedName>
</protein>
<evidence type="ECO:0000313" key="3">
    <source>
        <dbReference type="Proteomes" id="UP000004793"/>
    </source>
</evidence>
<organism evidence="2 3">
    <name type="scientific">Caldisericum exile (strain DSM 21853 / NBRC 104410 / AZM16c01)</name>
    <dbReference type="NCBI Taxonomy" id="511051"/>
    <lineage>
        <taxon>Bacteria</taxon>
        <taxon>Pseudomonadati</taxon>
        <taxon>Caldisericota/Cryosericota group</taxon>
        <taxon>Caldisericota</taxon>
        <taxon>Caldisericia</taxon>
        <taxon>Caldisericales</taxon>
        <taxon>Caldisericaceae</taxon>
        <taxon>Caldisericum</taxon>
    </lineage>
</organism>
<keyword evidence="3" id="KW-1185">Reference proteome</keyword>
<dbReference type="AlphaFoldDB" id="A0A7U6GEW9"/>
<name>A0A7U6GEW9_CALEA</name>
<feature type="transmembrane region" description="Helical" evidence="1">
    <location>
        <begin position="26"/>
        <end position="45"/>
    </location>
</feature>